<dbReference type="SUPFAM" id="SSF46785">
    <property type="entry name" value="Winged helix' DNA-binding domain"/>
    <property type="match status" value="1"/>
</dbReference>
<dbReference type="InterPro" id="IPR036388">
    <property type="entry name" value="WH-like_DNA-bd_sf"/>
</dbReference>
<organism evidence="3 4">
    <name type="scientific">Streptantibioticus ferralitis</name>
    <dbReference type="NCBI Taxonomy" id="236510"/>
    <lineage>
        <taxon>Bacteria</taxon>
        <taxon>Bacillati</taxon>
        <taxon>Actinomycetota</taxon>
        <taxon>Actinomycetes</taxon>
        <taxon>Kitasatosporales</taxon>
        <taxon>Streptomycetaceae</taxon>
        <taxon>Streptantibioticus</taxon>
    </lineage>
</organism>
<sequence length="146" mass="16168">MPGGDRRTGRRRRPSGCCAATRRSRSRQPGPVRRWRGRGRGRTDRPPRAGRAASQQELAARMGIAPSLVVSLADHLEGLGAVQRVRDPQDRRRQVLTLTEEGRRLLDRCESAARALDEEFGSGLTADQRRALDEALQVLANRVGLP</sequence>
<feature type="domain" description="HTH marR-type" evidence="2">
    <location>
        <begin position="1"/>
        <end position="141"/>
    </location>
</feature>
<dbReference type="Gene3D" id="1.10.10.10">
    <property type="entry name" value="Winged helix-like DNA-binding domain superfamily/Winged helix DNA-binding domain"/>
    <property type="match status" value="1"/>
</dbReference>
<dbReference type="InterPro" id="IPR000835">
    <property type="entry name" value="HTH_MarR-typ"/>
</dbReference>
<dbReference type="SMART" id="SM00347">
    <property type="entry name" value="HTH_MARR"/>
    <property type="match status" value="1"/>
</dbReference>
<protein>
    <submittedName>
        <fullName evidence="3">MarR family transcriptional regulator</fullName>
    </submittedName>
</protein>
<keyword evidence="4" id="KW-1185">Reference proteome</keyword>
<dbReference type="EMBL" id="JARHTQ010000019">
    <property type="protein sequence ID" value="MDF2259011.1"/>
    <property type="molecule type" value="Genomic_DNA"/>
</dbReference>
<dbReference type="PROSITE" id="PS50995">
    <property type="entry name" value="HTH_MARR_2"/>
    <property type="match status" value="1"/>
</dbReference>
<evidence type="ECO:0000259" key="2">
    <source>
        <dbReference type="PROSITE" id="PS50995"/>
    </source>
</evidence>
<dbReference type="PRINTS" id="PR00598">
    <property type="entry name" value="HTHMARR"/>
</dbReference>
<dbReference type="Proteomes" id="UP001220022">
    <property type="component" value="Unassembled WGS sequence"/>
</dbReference>
<reference evidence="3 4" key="1">
    <citation type="submission" date="2023-03" db="EMBL/GenBank/DDBJ databases">
        <title>Draft genome sequence of type strain Streptomyces ferralitis JCM 14344.</title>
        <authorList>
            <person name="Klaysubun C."/>
            <person name="Duangmal K."/>
        </authorList>
    </citation>
    <scope>NUCLEOTIDE SEQUENCE [LARGE SCALE GENOMIC DNA]</scope>
    <source>
        <strain evidence="3 4">JCM 14344</strain>
    </source>
</reference>
<feature type="region of interest" description="Disordered" evidence="1">
    <location>
        <begin position="1"/>
        <end position="57"/>
    </location>
</feature>
<name>A0ABT5Z5A7_9ACTN</name>
<gene>
    <name evidence="3" type="ORF">P2L57_25855</name>
</gene>
<dbReference type="InterPro" id="IPR039422">
    <property type="entry name" value="MarR/SlyA-like"/>
</dbReference>
<evidence type="ECO:0000313" key="3">
    <source>
        <dbReference type="EMBL" id="MDF2259011.1"/>
    </source>
</evidence>
<dbReference type="InterPro" id="IPR036390">
    <property type="entry name" value="WH_DNA-bd_sf"/>
</dbReference>
<dbReference type="PANTHER" id="PTHR33164">
    <property type="entry name" value="TRANSCRIPTIONAL REGULATOR, MARR FAMILY"/>
    <property type="match status" value="1"/>
</dbReference>
<accession>A0ABT5Z5A7</accession>
<dbReference type="RefSeq" id="WP_275818466.1">
    <property type="nucleotide sequence ID" value="NZ_BAAANM010000006.1"/>
</dbReference>
<evidence type="ECO:0000313" key="4">
    <source>
        <dbReference type="Proteomes" id="UP001220022"/>
    </source>
</evidence>
<dbReference type="Pfam" id="PF01047">
    <property type="entry name" value="MarR"/>
    <property type="match status" value="1"/>
</dbReference>
<evidence type="ECO:0000256" key="1">
    <source>
        <dbReference type="SAM" id="MobiDB-lite"/>
    </source>
</evidence>
<comment type="caution">
    <text evidence="3">The sequence shown here is derived from an EMBL/GenBank/DDBJ whole genome shotgun (WGS) entry which is preliminary data.</text>
</comment>
<dbReference type="PANTHER" id="PTHR33164:SF43">
    <property type="entry name" value="HTH-TYPE TRANSCRIPTIONAL REPRESSOR YETL"/>
    <property type="match status" value="1"/>
</dbReference>
<proteinExistence type="predicted"/>